<comment type="caution">
    <text evidence="8">The sequence shown here is derived from an EMBL/GenBank/DDBJ whole genome shotgun (WGS) entry which is preliminary data.</text>
</comment>
<accession>A0A1G4HYC0</accession>
<dbReference type="RefSeq" id="XP_067076084.1">
    <property type="nucleotide sequence ID" value="XM_067219983.1"/>
</dbReference>
<dbReference type="GO" id="GO:0005886">
    <property type="term" value="C:plasma membrane"/>
    <property type="evidence" value="ECO:0007669"/>
    <property type="project" value="UniProtKB-SubCell"/>
</dbReference>
<name>A0A1G4HYC0_TRYEQ</name>
<evidence type="ECO:0000256" key="4">
    <source>
        <dbReference type="ARBA" id="ARBA00023136"/>
    </source>
</evidence>
<evidence type="ECO:0000256" key="2">
    <source>
        <dbReference type="ARBA" id="ARBA00022475"/>
    </source>
</evidence>
<dbReference type="InterPro" id="IPR001812">
    <property type="entry name" value="Trypano_VSG_A_N_dom"/>
</dbReference>
<dbReference type="GO" id="GO:0098552">
    <property type="term" value="C:side of membrane"/>
    <property type="evidence" value="ECO:0007669"/>
    <property type="project" value="UniProtKB-KW"/>
</dbReference>
<protein>
    <submittedName>
        <fullName evidence="8">Trypanosome variant surface glycoprotein (A-type), putative</fullName>
    </submittedName>
</protein>
<comment type="subcellular location">
    <subcellularLocation>
        <location evidence="1">Cell membrane</location>
        <topology evidence="1">Lipid-anchor</topology>
        <topology evidence="1">GPI-anchor</topology>
    </subcellularLocation>
</comment>
<dbReference type="Proteomes" id="UP000195570">
    <property type="component" value="Unassembled WGS sequence"/>
</dbReference>
<dbReference type="EMBL" id="CZPT02000039">
    <property type="protein sequence ID" value="SCU64303.1"/>
    <property type="molecule type" value="Genomic_DNA"/>
</dbReference>
<evidence type="ECO:0000313" key="8">
    <source>
        <dbReference type="EMBL" id="SCU64303.1"/>
    </source>
</evidence>
<dbReference type="Gene3D" id="3.90.150.10">
    <property type="entry name" value="Variant Surface Glycoprotein, subunit A domain 1"/>
    <property type="match status" value="1"/>
</dbReference>
<keyword evidence="3" id="KW-0336">GPI-anchor</keyword>
<evidence type="ECO:0000256" key="5">
    <source>
        <dbReference type="ARBA" id="ARBA00023180"/>
    </source>
</evidence>
<keyword evidence="6" id="KW-0449">Lipoprotein</keyword>
<keyword evidence="2" id="KW-1003">Cell membrane</keyword>
<feature type="domain" description="Trypanosome variant surface glycoprotein A-type N-terminal" evidence="7">
    <location>
        <begin position="5"/>
        <end position="179"/>
    </location>
</feature>
<dbReference type="SUPFAM" id="SSF58087">
    <property type="entry name" value="Variant surface glycoprotein (N-terminal domain)"/>
    <property type="match status" value="1"/>
</dbReference>
<proteinExistence type="predicted"/>
<evidence type="ECO:0000256" key="6">
    <source>
        <dbReference type="ARBA" id="ARBA00023288"/>
    </source>
</evidence>
<evidence type="ECO:0000313" key="9">
    <source>
        <dbReference type="Proteomes" id="UP000195570"/>
    </source>
</evidence>
<evidence type="ECO:0000256" key="3">
    <source>
        <dbReference type="ARBA" id="ARBA00022622"/>
    </source>
</evidence>
<dbReference type="GeneID" id="92382750"/>
<keyword evidence="9" id="KW-1185">Reference proteome</keyword>
<evidence type="ECO:0000256" key="1">
    <source>
        <dbReference type="ARBA" id="ARBA00004609"/>
    </source>
</evidence>
<evidence type="ECO:0000259" key="7">
    <source>
        <dbReference type="Pfam" id="PF00913"/>
    </source>
</evidence>
<dbReference type="VEuPathDB" id="TriTrypDB:TEOVI_000881600"/>
<dbReference type="GO" id="GO:0042783">
    <property type="term" value="P:symbiont-mediated evasion of host immune response"/>
    <property type="evidence" value="ECO:0007669"/>
    <property type="project" value="InterPro"/>
</dbReference>
<sequence>MLQTQVKIEKTNQGIYAPIEQAVLNYYAERLQKALYQMSGTEETMLASAIRDAEWVEGAIQEFIATVRQIAATPLYSFLLTEAGRGTHIAPENEFQATANGCKIKTDGLTGQDTAEAKPTQQQASNIGVGGITGCIITGGTANRRILNPGTGNAINGNPEFAAGLLQMATGDMDNINAKPMAGRESSHVILYKGQRAYVSSRPPAPSF</sequence>
<dbReference type="Pfam" id="PF00913">
    <property type="entry name" value="Trypan_glycop"/>
    <property type="match status" value="1"/>
</dbReference>
<keyword evidence="4" id="KW-0472">Membrane</keyword>
<dbReference type="AlphaFoldDB" id="A0A1G4HYC0"/>
<organism evidence="8 9">
    <name type="scientific">Trypanosoma equiperdum</name>
    <dbReference type="NCBI Taxonomy" id="5694"/>
    <lineage>
        <taxon>Eukaryota</taxon>
        <taxon>Discoba</taxon>
        <taxon>Euglenozoa</taxon>
        <taxon>Kinetoplastea</taxon>
        <taxon>Metakinetoplastina</taxon>
        <taxon>Trypanosomatida</taxon>
        <taxon>Trypanosomatidae</taxon>
        <taxon>Trypanosoma</taxon>
    </lineage>
</organism>
<gene>
    <name evidence="8" type="ORF">TEOVI_000881600</name>
</gene>
<keyword evidence="5" id="KW-0325">Glycoprotein</keyword>
<reference evidence="8" key="1">
    <citation type="submission" date="2016-09" db="EMBL/GenBank/DDBJ databases">
        <authorList>
            <person name="Hebert L."/>
            <person name="Moumen B."/>
        </authorList>
    </citation>
    <scope>NUCLEOTIDE SEQUENCE [LARGE SCALE GENOMIC DNA]</scope>
    <source>
        <strain evidence="8">OVI</strain>
    </source>
</reference>